<sequence>MAATPPNVPMFYEMSLTNLNINQFMLSGLYRMFEASVLVSMGRQTFERLIYVGTETDMNNKGSSSGTLERKRVRKGLRYQFYHCKLLRENSEHPVYPEGDSPGHPEGHQRPRVLESVAMRSLRQIYRVRRPWQNELAKFKCEIFELDFLENEDHNEKIFDLFFYVESSSRSSVTSYRTPYMKDQIERRGAEYPIVRIRNISGIKLIQKISHT</sequence>
<evidence type="ECO:0000313" key="1">
    <source>
        <dbReference type="EMBL" id="KOX69608.1"/>
    </source>
</evidence>
<protein>
    <submittedName>
        <fullName evidence="1">Uncharacterized protein</fullName>
    </submittedName>
</protein>
<dbReference type="EMBL" id="KQ435885">
    <property type="protein sequence ID" value="KOX69608.1"/>
    <property type="molecule type" value="Genomic_DNA"/>
</dbReference>
<gene>
    <name evidence="1" type="ORF">WN51_05163</name>
</gene>
<reference evidence="1 2" key="1">
    <citation type="submission" date="2015-07" db="EMBL/GenBank/DDBJ databases">
        <title>The genome of Melipona quadrifasciata.</title>
        <authorList>
            <person name="Pan H."/>
            <person name="Kapheim K."/>
        </authorList>
    </citation>
    <scope>NUCLEOTIDE SEQUENCE [LARGE SCALE GENOMIC DNA]</scope>
    <source>
        <strain evidence="1">0111107301</strain>
        <tissue evidence="1">Whole body</tissue>
    </source>
</reference>
<organism evidence="1 2">
    <name type="scientific">Melipona quadrifasciata</name>
    <dbReference type="NCBI Taxonomy" id="166423"/>
    <lineage>
        <taxon>Eukaryota</taxon>
        <taxon>Metazoa</taxon>
        <taxon>Ecdysozoa</taxon>
        <taxon>Arthropoda</taxon>
        <taxon>Hexapoda</taxon>
        <taxon>Insecta</taxon>
        <taxon>Pterygota</taxon>
        <taxon>Neoptera</taxon>
        <taxon>Endopterygota</taxon>
        <taxon>Hymenoptera</taxon>
        <taxon>Apocrita</taxon>
        <taxon>Aculeata</taxon>
        <taxon>Apoidea</taxon>
        <taxon>Anthophila</taxon>
        <taxon>Apidae</taxon>
        <taxon>Melipona</taxon>
    </lineage>
</organism>
<evidence type="ECO:0000313" key="2">
    <source>
        <dbReference type="Proteomes" id="UP000053105"/>
    </source>
</evidence>
<proteinExistence type="predicted"/>
<name>A0A0N0U3P9_9HYME</name>
<dbReference type="Proteomes" id="UP000053105">
    <property type="component" value="Unassembled WGS sequence"/>
</dbReference>
<accession>A0A0N0U3P9</accession>
<dbReference type="AlphaFoldDB" id="A0A0N0U3P9"/>
<keyword evidence="2" id="KW-1185">Reference proteome</keyword>